<keyword evidence="3" id="KW-0732">Signal</keyword>
<evidence type="ECO:0000256" key="1">
    <source>
        <dbReference type="ARBA" id="ARBA00004442"/>
    </source>
</evidence>
<feature type="domain" description="Outer membrane protein beta-barrel" evidence="9">
    <location>
        <begin position="10"/>
        <end position="253"/>
    </location>
</feature>
<dbReference type="SUPFAM" id="SSF56925">
    <property type="entry name" value="OMPA-like"/>
    <property type="match status" value="1"/>
</dbReference>
<dbReference type="GO" id="GO:0015288">
    <property type="term" value="F:porin activity"/>
    <property type="evidence" value="ECO:0007669"/>
    <property type="project" value="InterPro"/>
</dbReference>
<keyword evidence="4" id="KW-0472">Membrane</keyword>
<protein>
    <submittedName>
        <fullName evidence="10">Outer membrane beta-barrel protein</fullName>
    </submittedName>
</protein>
<evidence type="ECO:0000256" key="5">
    <source>
        <dbReference type="ARBA" id="ARBA00023237"/>
    </source>
</evidence>
<sequence>MAATIGWVTVGALCAQAADRPATHDTPTPAFGWAGLHIGLNAGVGFPIASGGKLEALGGFPGSALFDLTAPNRDVLGPSLGAQVGYDWQVGHWVYGVETELNSLGVRSPSTGLFAAPASLAPAIVAYDLTSGDDGNYFASVRARLGFAVDRSLFYATGGVATGGERGASSLFFFGPSPGAPFYAPPSRSSRMKYVVGAGVDYALYTQWSARLEYLYLNQELQTRVYGDGIAAQYGARQRSEAHVLRLGLNYRFGVAQDARGGIGADQNENDKNENDKGESNKSESLKDIGDHLYLTGDGGAPEAAPAQKNEAAKTASGKREAGDDKGKVRKGATKEEKKDDTKSDELKNEESKPELYSVHGQITNILQGYPKFPAFYKGQNSFPANGQARFGSTANLFLGVHLWEGAAVYLNPEIDVGYGLANSVGAASYVNGAVAKVGRAAPYMRFQRYFLRQIIGLGGGTADDPDTGSFSETLESTQNQLAGKVDRDRLTLTVGKFAVGDVFDDNVYAHDPTTGFLNFAFNSMGTFDYAADAWGYTHGVALEWKQDWWTARGGLFQLSSIPNSAYIEPVLGRQFMSVGEFEMRYDLAEQLGVLKFLIYGDNGYLNKVDEVVDVSLLTGQFPPDITNNALRKRRVKLGGHINLQQQIAPNLGFFLRAGISNGRFETVDYTDIDRQVSFGLVTAGKLWDRPKDEIGAAMAFSGLAGSRVRYFAFGGTSVYIGDGALSYGGEKVIEAYYKLNLIDGVDLTVDYQIIGNPGHNLDRGPVNVFGLRMHAQF</sequence>
<reference evidence="10 11" key="1">
    <citation type="submission" date="2019-07" db="EMBL/GenBank/DDBJ databases">
        <title>Ln-dependent methylotrophs.</title>
        <authorList>
            <person name="Tani A."/>
        </authorList>
    </citation>
    <scope>NUCLEOTIDE SEQUENCE [LARGE SCALE GENOMIC DNA]</scope>
    <source>
        <strain evidence="10 11">SM89A</strain>
    </source>
</reference>
<dbReference type="AlphaFoldDB" id="A0A549SCF1"/>
<comment type="similarity">
    <text evidence="6">Belongs to the Omp25/RopB family.</text>
</comment>
<dbReference type="InterPro" id="IPR038673">
    <property type="entry name" value="OprB_sf"/>
</dbReference>
<comment type="similarity">
    <text evidence="2 7">Belongs to the OprB family.</text>
</comment>
<dbReference type="InterPro" id="IPR007049">
    <property type="entry name" value="Carb-sel_porin_OprB"/>
</dbReference>
<feature type="region of interest" description="Disordered" evidence="8">
    <location>
        <begin position="261"/>
        <end position="355"/>
    </location>
</feature>
<dbReference type="Pfam" id="PF04966">
    <property type="entry name" value="OprB"/>
    <property type="match status" value="1"/>
</dbReference>
<dbReference type="GO" id="GO:0008643">
    <property type="term" value="P:carbohydrate transport"/>
    <property type="evidence" value="ECO:0007669"/>
    <property type="project" value="InterPro"/>
</dbReference>
<dbReference type="Gene3D" id="2.40.160.20">
    <property type="match status" value="1"/>
</dbReference>
<accession>A0A549SCF1</accession>
<evidence type="ECO:0000256" key="7">
    <source>
        <dbReference type="RuleBase" id="RU363072"/>
    </source>
</evidence>
<organism evidence="10 11">
    <name type="scientific">Methylosinus sporium</name>
    <dbReference type="NCBI Taxonomy" id="428"/>
    <lineage>
        <taxon>Bacteria</taxon>
        <taxon>Pseudomonadati</taxon>
        <taxon>Pseudomonadota</taxon>
        <taxon>Alphaproteobacteria</taxon>
        <taxon>Hyphomicrobiales</taxon>
        <taxon>Methylocystaceae</taxon>
        <taxon>Methylosinus</taxon>
    </lineage>
</organism>
<evidence type="ECO:0000313" key="10">
    <source>
        <dbReference type="EMBL" id="TRL20967.1"/>
    </source>
</evidence>
<name>A0A549SCF1_METSR</name>
<dbReference type="PANTHER" id="PTHR34001:SF3">
    <property type="entry name" value="BLL7405 PROTEIN"/>
    <property type="match status" value="1"/>
</dbReference>
<comment type="caution">
    <text evidence="10">The sequence shown here is derived from an EMBL/GenBank/DDBJ whole genome shotgun (WGS) entry which is preliminary data.</text>
</comment>
<comment type="subcellular location">
    <subcellularLocation>
        <location evidence="1">Cell outer membrane</location>
    </subcellularLocation>
</comment>
<feature type="compositionally biased region" description="Basic and acidic residues" evidence="8">
    <location>
        <begin position="269"/>
        <end position="291"/>
    </location>
</feature>
<dbReference type="Gene3D" id="2.40.160.180">
    <property type="entry name" value="Carbohydrate-selective porin OprB"/>
    <property type="match status" value="1"/>
</dbReference>
<feature type="compositionally biased region" description="Basic and acidic residues" evidence="8">
    <location>
        <begin position="318"/>
        <end position="354"/>
    </location>
</feature>
<evidence type="ECO:0000256" key="2">
    <source>
        <dbReference type="ARBA" id="ARBA00008769"/>
    </source>
</evidence>
<evidence type="ECO:0000256" key="8">
    <source>
        <dbReference type="SAM" id="MobiDB-lite"/>
    </source>
</evidence>
<dbReference type="Proteomes" id="UP000316781">
    <property type="component" value="Unassembled WGS sequence"/>
</dbReference>
<evidence type="ECO:0000313" key="11">
    <source>
        <dbReference type="Proteomes" id="UP000316781"/>
    </source>
</evidence>
<proteinExistence type="inferred from homology"/>
<evidence type="ECO:0000259" key="9">
    <source>
        <dbReference type="Pfam" id="PF13505"/>
    </source>
</evidence>
<dbReference type="EMBL" id="VJMF01000150">
    <property type="protein sequence ID" value="TRL20967.1"/>
    <property type="molecule type" value="Genomic_DNA"/>
</dbReference>
<gene>
    <name evidence="10" type="ORF">FM996_21750</name>
</gene>
<dbReference type="Pfam" id="PF13505">
    <property type="entry name" value="OMP_b-brl"/>
    <property type="match status" value="1"/>
</dbReference>
<evidence type="ECO:0000256" key="6">
    <source>
        <dbReference type="ARBA" id="ARBA00038306"/>
    </source>
</evidence>
<dbReference type="InterPro" id="IPR027385">
    <property type="entry name" value="Beta-barrel_OMP"/>
</dbReference>
<keyword evidence="5" id="KW-0998">Cell outer membrane</keyword>
<dbReference type="PANTHER" id="PTHR34001">
    <property type="entry name" value="BLL7405 PROTEIN"/>
    <property type="match status" value="1"/>
</dbReference>
<dbReference type="GO" id="GO:0009279">
    <property type="term" value="C:cell outer membrane"/>
    <property type="evidence" value="ECO:0007669"/>
    <property type="project" value="UniProtKB-SubCell"/>
</dbReference>
<dbReference type="InterPro" id="IPR051692">
    <property type="entry name" value="OMP-like"/>
</dbReference>
<evidence type="ECO:0000256" key="4">
    <source>
        <dbReference type="ARBA" id="ARBA00023136"/>
    </source>
</evidence>
<evidence type="ECO:0000256" key="3">
    <source>
        <dbReference type="ARBA" id="ARBA00022729"/>
    </source>
</evidence>
<dbReference type="InterPro" id="IPR011250">
    <property type="entry name" value="OMP/PagP_B-barrel"/>
</dbReference>